<dbReference type="InterPro" id="IPR018710">
    <property type="entry name" value="DUF2232"/>
</dbReference>
<evidence type="ECO:0000256" key="1">
    <source>
        <dbReference type="SAM" id="Phobius"/>
    </source>
</evidence>
<feature type="transmembrane region" description="Helical" evidence="1">
    <location>
        <begin position="268"/>
        <end position="290"/>
    </location>
</feature>
<gene>
    <name evidence="2" type="ORF">J2Z71_000095</name>
</gene>
<organism evidence="2 3">
    <name type="scientific">Peptoniphilus stercorisuis</name>
    <dbReference type="NCBI Taxonomy" id="1436965"/>
    <lineage>
        <taxon>Bacteria</taxon>
        <taxon>Bacillati</taxon>
        <taxon>Bacillota</taxon>
        <taxon>Tissierellia</taxon>
        <taxon>Tissierellales</taxon>
        <taxon>Peptoniphilaceae</taxon>
        <taxon>Peptoniphilus</taxon>
    </lineage>
</organism>
<feature type="transmembrane region" description="Helical" evidence="1">
    <location>
        <begin position="97"/>
        <end position="115"/>
    </location>
</feature>
<dbReference type="RefSeq" id="WP_210059884.1">
    <property type="nucleotide sequence ID" value="NZ_JAGGLJ010000001.1"/>
</dbReference>
<feature type="transmembrane region" description="Helical" evidence="1">
    <location>
        <begin position="229"/>
        <end position="247"/>
    </location>
</feature>
<dbReference type="EMBL" id="JAGGLJ010000001">
    <property type="protein sequence ID" value="MBP2024580.1"/>
    <property type="molecule type" value="Genomic_DNA"/>
</dbReference>
<sequence>MNKKTINNLLKLMTKSSLIALLGSFFPVLYILFPAMFVAESLKEGIVKVMGCFIGVCLILAILISPVVGISVLTMFGPMILIFNYMIINKYDVNTTIVINAILFFVSMIFISYTFGITPETLKSQDTISKFIEMQKELLDASVNVDFSTSNITMIYNRTLQIMPAILLLMSLFISYTTYTITGRTLLKENKIIMQPSSFIFFRLPNGIVISSIIGVAGVFLFQELIGENYFVIIENIVIVMGTLLLFEGLSVAKFLMMKARMASILQILIIVCALIIPGVQIIFIVLGFFDVLLNFRNVPN</sequence>
<reference evidence="2 3" key="1">
    <citation type="submission" date="2021-03" db="EMBL/GenBank/DDBJ databases">
        <title>Genomic Encyclopedia of Type Strains, Phase IV (KMG-IV): sequencing the most valuable type-strain genomes for metagenomic binning, comparative biology and taxonomic classification.</title>
        <authorList>
            <person name="Goeker M."/>
        </authorList>
    </citation>
    <scope>NUCLEOTIDE SEQUENCE [LARGE SCALE GENOMIC DNA]</scope>
    <source>
        <strain evidence="2 3">DSM 27563</strain>
    </source>
</reference>
<keyword evidence="1" id="KW-0472">Membrane</keyword>
<dbReference type="PANTHER" id="PTHR41324:SF1">
    <property type="entry name" value="DUF2232 DOMAIN-CONTAINING PROTEIN"/>
    <property type="match status" value="1"/>
</dbReference>
<feature type="transmembrane region" description="Helical" evidence="1">
    <location>
        <begin position="200"/>
        <end position="223"/>
    </location>
</feature>
<keyword evidence="1" id="KW-0812">Transmembrane</keyword>
<proteinExistence type="predicted"/>
<evidence type="ECO:0000313" key="3">
    <source>
        <dbReference type="Proteomes" id="UP001519306"/>
    </source>
</evidence>
<accession>A0ABS4K9Y2</accession>
<keyword evidence="3" id="KW-1185">Reference proteome</keyword>
<dbReference type="PANTHER" id="PTHR41324">
    <property type="entry name" value="MEMBRANE PROTEIN-RELATED"/>
    <property type="match status" value="1"/>
</dbReference>
<dbReference type="Pfam" id="PF09991">
    <property type="entry name" value="DUF2232"/>
    <property type="match status" value="1"/>
</dbReference>
<dbReference type="Proteomes" id="UP001519306">
    <property type="component" value="Unassembled WGS sequence"/>
</dbReference>
<feature type="transmembrane region" description="Helical" evidence="1">
    <location>
        <begin position="12"/>
        <end position="33"/>
    </location>
</feature>
<evidence type="ECO:0000313" key="2">
    <source>
        <dbReference type="EMBL" id="MBP2024580.1"/>
    </source>
</evidence>
<name>A0ABS4K9Y2_9FIRM</name>
<comment type="caution">
    <text evidence="2">The sequence shown here is derived from an EMBL/GenBank/DDBJ whole genome shotgun (WGS) entry which is preliminary data.</text>
</comment>
<feature type="transmembrane region" description="Helical" evidence="1">
    <location>
        <begin position="53"/>
        <end position="85"/>
    </location>
</feature>
<keyword evidence="1" id="KW-1133">Transmembrane helix</keyword>
<feature type="transmembrane region" description="Helical" evidence="1">
    <location>
        <begin position="160"/>
        <end position="179"/>
    </location>
</feature>
<protein>
    <submittedName>
        <fullName evidence="2">Uncharacterized protein YybS (DUF2232 family)</fullName>
    </submittedName>
</protein>